<gene>
    <name evidence="1" type="ORF">FE257_001038</name>
</gene>
<organism evidence="1 2">
    <name type="scientific">Aspergillus nanangensis</name>
    <dbReference type="NCBI Taxonomy" id="2582783"/>
    <lineage>
        <taxon>Eukaryota</taxon>
        <taxon>Fungi</taxon>
        <taxon>Dikarya</taxon>
        <taxon>Ascomycota</taxon>
        <taxon>Pezizomycotina</taxon>
        <taxon>Eurotiomycetes</taxon>
        <taxon>Eurotiomycetidae</taxon>
        <taxon>Eurotiales</taxon>
        <taxon>Aspergillaceae</taxon>
        <taxon>Aspergillus</taxon>
        <taxon>Aspergillus subgen. Circumdati</taxon>
    </lineage>
</organism>
<dbReference type="EMBL" id="VCAU01000011">
    <property type="protein sequence ID" value="KAF9892636.1"/>
    <property type="molecule type" value="Genomic_DNA"/>
</dbReference>
<reference evidence="1" key="2">
    <citation type="submission" date="2020-02" db="EMBL/GenBank/DDBJ databases">
        <authorList>
            <person name="Gilchrist C.L.M."/>
            <person name="Chooi Y.-H."/>
        </authorList>
    </citation>
    <scope>NUCLEOTIDE SEQUENCE</scope>
    <source>
        <strain evidence="1">MST-FP2251</strain>
    </source>
</reference>
<dbReference type="Proteomes" id="UP001194746">
    <property type="component" value="Unassembled WGS sequence"/>
</dbReference>
<comment type="caution">
    <text evidence="1">The sequence shown here is derived from an EMBL/GenBank/DDBJ whole genome shotgun (WGS) entry which is preliminary data.</text>
</comment>
<accession>A0AAD4CTW2</accession>
<sequence length="240" mass="27510">MSPPLPNATTLNFFPDEIWSGKEIHLTERYPSIWKLGKNVDQNWYRLVSEKDIREKRTPHAVAGFDCTYIGGLIPDNATSFHVTILMQLPYHGTEFHPASVRARQASEKPCYHAQARLDALISIADHGCRFPPRLMAHSTQKQDENGLVPGGWIVYCVHTRTRGVLLMKSHLCPSIRTRGAIFFDYPRESRDLIRSLVKAAYNELESAKVSIRNEEVDLYWDECSSELQYCYWNVLAISL</sequence>
<protein>
    <submittedName>
        <fullName evidence="1">Uncharacterized protein</fullName>
    </submittedName>
</protein>
<dbReference type="AlphaFoldDB" id="A0AAD4CTW2"/>
<proteinExistence type="predicted"/>
<reference evidence="1" key="1">
    <citation type="journal article" date="2019" name="Beilstein J. Org. Chem.">
        <title>Nanangenines: drimane sesquiterpenoids as the dominant metabolite cohort of a novel Australian fungus, Aspergillus nanangensis.</title>
        <authorList>
            <person name="Lacey H.J."/>
            <person name="Gilchrist C.L.M."/>
            <person name="Crombie A."/>
            <person name="Kalaitzis J.A."/>
            <person name="Vuong D."/>
            <person name="Rutledge P.J."/>
            <person name="Turner P."/>
            <person name="Pitt J.I."/>
            <person name="Lacey E."/>
            <person name="Chooi Y.H."/>
            <person name="Piggott A.M."/>
        </authorList>
    </citation>
    <scope>NUCLEOTIDE SEQUENCE</scope>
    <source>
        <strain evidence="1">MST-FP2251</strain>
    </source>
</reference>
<name>A0AAD4CTW2_ASPNN</name>
<evidence type="ECO:0000313" key="2">
    <source>
        <dbReference type="Proteomes" id="UP001194746"/>
    </source>
</evidence>
<evidence type="ECO:0000313" key="1">
    <source>
        <dbReference type="EMBL" id="KAF9892636.1"/>
    </source>
</evidence>
<keyword evidence="2" id="KW-1185">Reference proteome</keyword>